<evidence type="ECO:0000256" key="1">
    <source>
        <dbReference type="SAM" id="MobiDB-lite"/>
    </source>
</evidence>
<evidence type="ECO:0000313" key="2">
    <source>
        <dbReference type="EMBL" id="KAK0373380.1"/>
    </source>
</evidence>
<sequence length="81" mass="9111">MPPTVQIEKARAHSSRATHPRLTRAPPHHLIPLLSGPRSFLPLDSTRPETIPTIFGPMRKAFRSRVNLRMILGTNQQEPLA</sequence>
<feature type="region of interest" description="Disordered" evidence="1">
    <location>
        <begin position="1"/>
        <end position="31"/>
    </location>
</feature>
<dbReference type="EMBL" id="JARUPT010000310">
    <property type="protein sequence ID" value="KAK0373380.1"/>
    <property type="molecule type" value="Genomic_DNA"/>
</dbReference>
<dbReference type="Proteomes" id="UP001169217">
    <property type="component" value="Unassembled WGS sequence"/>
</dbReference>
<name>A0ABQ9PPD1_9PEZI</name>
<gene>
    <name evidence="2" type="ORF">CLIM01_09251</name>
</gene>
<proteinExistence type="predicted"/>
<accession>A0ABQ9PPD1</accession>
<feature type="compositionally biased region" description="Basic residues" evidence="1">
    <location>
        <begin position="12"/>
        <end position="22"/>
    </location>
</feature>
<evidence type="ECO:0000313" key="3">
    <source>
        <dbReference type="Proteomes" id="UP001169217"/>
    </source>
</evidence>
<comment type="caution">
    <text evidence="2">The sequence shown here is derived from an EMBL/GenBank/DDBJ whole genome shotgun (WGS) entry which is preliminary data.</text>
</comment>
<organism evidence="2 3">
    <name type="scientific">Colletotrichum limetticola</name>
    <dbReference type="NCBI Taxonomy" id="1209924"/>
    <lineage>
        <taxon>Eukaryota</taxon>
        <taxon>Fungi</taxon>
        <taxon>Dikarya</taxon>
        <taxon>Ascomycota</taxon>
        <taxon>Pezizomycotina</taxon>
        <taxon>Sordariomycetes</taxon>
        <taxon>Hypocreomycetidae</taxon>
        <taxon>Glomerellales</taxon>
        <taxon>Glomerellaceae</taxon>
        <taxon>Colletotrichum</taxon>
        <taxon>Colletotrichum acutatum species complex</taxon>
    </lineage>
</organism>
<keyword evidence="3" id="KW-1185">Reference proteome</keyword>
<reference evidence="2" key="1">
    <citation type="submission" date="2023-04" db="EMBL/GenBank/DDBJ databases">
        <title>Colletotrichum limetticola genome sequence.</title>
        <authorList>
            <person name="Baroncelli R."/>
        </authorList>
    </citation>
    <scope>NUCLEOTIDE SEQUENCE</scope>
    <source>
        <strain evidence="2">KLA-Anderson</strain>
    </source>
</reference>
<protein>
    <submittedName>
        <fullName evidence="2">Uncharacterized protein</fullName>
    </submittedName>
</protein>